<dbReference type="Proteomes" id="UP000257143">
    <property type="component" value="Unassembled WGS sequence"/>
</dbReference>
<reference evidence="2" key="1">
    <citation type="submission" date="2017-11" db="EMBL/GenBank/DDBJ databases">
        <authorList>
            <person name="Zhu W."/>
        </authorList>
    </citation>
    <scope>NUCLEOTIDE SEQUENCE [LARGE SCALE GENOMIC DNA]</scope>
    <source>
        <strain evidence="2">CAU 1183</strain>
    </source>
</reference>
<gene>
    <name evidence="1" type="ORF">CWR48_02900</name>
</gene>
<organism evidence="1 2">
    <name type="scientific">Oceanobacillus arenosus</name>
    <dbReference type="NCBI Taxonomy" id="1229153"/>
    <lineage>
        <taxon>Bacteria</taxon>
        <taxon>Bacillati</taxon>
        <taxon>Bacillota</taxon>
        <taxon>Bacilli</taxon>
        <taxon>Bacillales</taxon>
        <taxon>Bacillaceae</taxon>
        <taxon>Oceanobacillus</taxon>
    </lineage>
</organism>
<proteinExistence type="predicted"/>
<dbReference type="OrthoDB" id="2362355at2"/>
<dbReference type="AlphaFoldDB" id="A0A3D8PZA5"/>
<protein>
    <submittedName>
        <fullName evidence="1">Uncharacterized protein</fullName>
    </submittedName>
</protein>
<keyword evidence="2" id="KW-1185">Reference proteome</keyword>
<accession>A0A3D8PZA5</accession>
<dbReference type="EMBL" id="PIOC01000003">
    <property type="protein sequence ID" value="RDW21496.1"/>
    <property type="molecule type" value="Genomic_DNA"/>
</dbReference>
<name>A0A3D8PZA5_9BACI</name>
<sequence>MKKLFQMIVPRENVSYEAHRFTHEDIDDSLIPVEHLKQLPNPLLLQSYLYVDQKDKQWIAGIVIEENTRILLYEIWLKDGKAIAYEIYVD</sequence>
<evidence type="ECO:0000313" key="1">
    <source>
        <dbReference type="EMBL" id="RDW21496.1"/>
    </source>
</evidence>
<comment type="caution">
    <text evidence="1">The sequence shown here is derived from an EMBL/GenBank/DDBJ whole genome shotgun (WGS) entry which is preliminary data.</text>
</comment>
<evidence type="ECO:0000313" key="2">
    <source>
        <dbReference type="Proteomes" id="UP000257143"/>
    </source>
</evidence>